<organism evidence="4 5">
    <name type="scientific">Gordonia liuliyuniae</name>
    <dbReference type="NCBI Taxonomy" id="2911517"/>
    <lineage>
        <taxon>Bacteria</taxon>
        <taxon>Bacillati</taxon>
        <taxon>Actinomycetota</taxon>
        <taxon>Actinomycetes</taxon>
        <taxon>Mycobacteriales</taxon>
        <taxon>Gordoniaceae</taxon>
        <taxon>Gordonia</taxon>
    </lineage>
</organism>
<dbReference type="Pfam" id="PF00440">
    <property type="entry name" value="TetR_N"/>
    <property type="match status" value="1"/>
</dbReference>
<evidence type="ECO:0000259" key="3">
    <source>
        <dbReference type="PROSITE" id="PS50977"/>
    </source>
</evidence>
<dbReference type="SUPFAM" id="SSF46689">
    <property type="entry name" value="Homeodomain-like"/>
    <property type="match status" value="1"/>
</dbReference>
<accession>A0ABS9IWD3</accession>
<dbReference type="Proteomes" id="UP001200110">
    <property type="component" value="Unassembled WGS sequence"/>
</dbReference>
<reference evidence="4 5" key="1">
    <citation type="submission" date="2022-01" db="EMBL/GenBank/DDBJ databases">
        <authorList>
            <person name="Huang Y."/>
        </authorList>
    </citation>
    <scope>NUCLEOTIDE SEQUENCE [LARGE SCALE GENOMIC DNA]</scope>
    <source>
        <strain evidence="4 5">HY366</strain>
    </source>
</reference>
<dbReference type="PROSITE" id="PS50977">
    <property type="entry name" value="HTH_TETR_2"/>
    <property type="match status" value="1"/>
</dbReference>
<protein>
    <submittedName>
        <fullName evidence="4">TetR/AcrR family transcriptional regulator</fullName>
    </submittedName>
</protein>
<gene>
    <name evidence="4" type="ORF">L5G33_15530</name>
</gene>
<dbReference type="EMBL" id="JAKKOR010000011">
    <property type="protein sequence ID" value="MCF8589866.1"/>
    <property type="molecule type" value="Genomic_DNA"/>
</dbReference>
<evidence type="ECO:0000256" key="2">
    <source>
        <dbReference type="PROSITE-ProRule" id="PRU00335"/>
    </source>
</evidence>
<evidence type="ECO:0000313" key="4">
    <source>
        <dbReference type="EMBL" id="MCF8589866.1"/>
    </source>
</evidence>
<name>A0ABS9IWD3_9ACTN</name>
<dbReference type="InterPro" id="IPR009057">
    <property type="entry name" value="Homeodomain-like_sf"/>
</dbReference>
<dbReference type="InterPro" id="IPR050109">
    <property type="entry name" value="HTH-type_TetR-like_transc_reg"/>
</dbReference>
<evidence type="ECO:0000313" key="5">
    <source>
        <dbReference type="Proteomes" id="UP001200110"/>
    </source>
</evidence>
<evidence type="ECO:0000256" key="1">
    <source>
        <dbReference type="ARBA" id="ARBA00023125"/>
    </source>
</evidence>
<feature type="DNA-binding region" description="H-T-H motif" evidence="2">
    <location>
        <begin position="18"/>
        <end position="37"/>
    </location>
</feature>
<dbReference type="Gene3D" id="1.10.357.10">
    <property type="entry name" value="Tetracycline Repressor, domain 2"/>
    <property type="match status" value="1"/>
</dbReference>
<keyword evidence="5" id="KW-1185">Reference proteome</keyword>
<keyword evidence="1 2" id="KW-0238">DNA-binding</keyword>
<comment type="caution">
    <text evidence="4">The sequence shown here is derived from an EMBL/GenBank/DDBJ whole genome shotgun (WGS) entry which is preliminary data.</text>
</comment>
<dbReference type="PANTHER" id="PTHR30055">
    <property type="entry name" value="HTH-TYPE TRANSCRIPTIONAL REGULATOR RUTR"/>
    <property type="match status" value="1"/>
</dbReference>
<sequence length="115" mass="12664">MIVEAATRLLASEGRILTTNRVAERAGVSIGSIYQYFGGKQAILNEIARRHLRSGEDAINEVLAHNPVGARPWPDVLYDLVAVTVSQNRSHGPAHGRLRHLVMSHTLAEEYEALL</sequence>
<dbReference type="PRINTS" id="PR00455">
    <property type="entry name" value="HTHTETR"/>
</dbReference>
<feature type="domain" description="HTH tetR-type" evidence="3">
    <location>
        <begin position="1"/>
        <end position="55"/>
    </location>
</feature>
<dbReference type="PANTHER" id="PTHR30055:SF226">
    <property type="entry name" value="HTH-TYPE TRANSCRIPTIONAL REGULATOR PKSA"/>
    <property type="match status" value="1"/>
</dbReference>
<dbReference type="RefSeq" id="WP_236999088.1">
    <property type="nucleotide sequence ID" value="NZ_JAKKOR010000011.1"/>
</dbReference>
<dbReference type="InterPro" id="IPR001647">
    <property type="entry name" value="HTH_TetR"/>
</dbReference>
<proteinExistence type="predicted"/>